<proteinExistence type="predicted"/>
<organism evidence="1 2">
    <name type="scientific">Rhabditophanes sp. KR3021</name>
    <dbReference type="NCBI Taxonomy" id="114890"/>
    <lineage>
        <taxon>Eukaryota</taxon>
        <taxon>Metazoa</taxon>
        <taxon>Ecdysozoa</taxon>
        <taxon>Nematoda</taxon>
        <taxon>Chromadorea</taxon>
        <taxon>Rhabditida</taxon>
        <taxon>Tylenchina</taxon>
        <taxon>Panagrolaimomorpha</taxon>
        <taxon>Strongyloidoidea</taxon>
        <taxon>Alloionematidae</taxon>
        <taxon>Rhabditophanes</taxon>
    </lineage>
</organism>
<evidence type="ECO:0000313" key="2">
    <source>
        <dbReference type="WBParaSite" id="RSKR_0001132700.1"/>
    </source>
</evidence>
<dbReference type="WBParaSite" id="RSKR_0001132700.1">
    <property type="protein sequence ID" value="RSKR_0001132700.1"/>
    <property type="gene ID" value="RSKR_0001132700"/>
</dbReference>
<reference evidence="2" key="1">
    <citation type="submission" date="2016-11" db="UniProtKB">
        <authorList>
            <consortium name="WormBaseParasite"/>
        </authorList>
    </citation>
    <scope>IDENTIFICATION</scope>
    <source>
        <strain evidence="2">KR3021</strain>
    </source>
</reference>
<protein>
    <submittedName>
        <fullName evidence="2">B30.2/SPRY domain-containing protein</fullName>
    </submittedName>
</protein>
<name>A0AC35UI58_9BILA</name>
<accession>A0AC35UI58</accession>
<dbReference type="Proteomes" id="UP000095286">
    <property type="component" value="Unplaced"/>
</dbReference>
<evidence type="ECO:0000313" key="1">
    <source>
        <dbReference type="Proteomes" id="UP000095286"/>
    </source>
</evidence>
<sequence>MAKGESMEQQRHVVDNSSEVDFFTGESSIFGLNSFEPVLRNRSNALDLARDQKNLLKRVKLSIANSKIKSPAFPGNHDMLYHDDTMPSSRLEQLMLQGKPNRATIEQHAWNPEDRSLNIYVKEDDPLTLHRQPVAQSTDCIRGKVGYSKGFHVWKIVWPLRQRGTNAVIGVGNSDTQLHSLGYNSLIGWSEDSYGFDIVKLKCFHNAKQSEGWAFPNQINEGEEEIDKSSIPESIYCILDMDEGYMAFATDEKYLGVAFKGLKGQVLYPIVSAVWGHCEISITYMGGLQPEPPRLLAICRKTVRQHIGKRNIYKVLKLPIPINLTNFLQFK</sequence>